<dbReference type="RefSeq" id="WP_379769632.1">
    <property type="nucleotide sequence ID" value="NZ_JBHSJF010000004.1"/>
</dbReference>
<organism evidence="5 6">
    <name type="scientific">Flaviflagellibacter deserti</name>
    <dbReference type="NCBI Taxonomy" id="2267266"/>
    <lineage>
        <taxon>Bacteria</taxon>
        <taxon>Pseudomonadati</taxon>
        <taxon>Pseudomonadota</taxon>
        <taxon>Alphaproteobacteria</taxon>
        <taxon>Hyphomicrobiales</taxon>
        <taxon>Flaviflagellibacter</taxon>
    </lineage>
</organism>
<dbReference type="PANTHER" id="PTHR23416:SF23">
    <property type="entry name" value="ACETYLTRANSFERASE C18B11.09C-RELATED"/>
    <property type="match status" value="1"/>
</dbReference>
<evidence type="ECO:0000256" key="3">
    <source>
        <dbReference type="ARBA" id="ARBA00022737"/>
    </source>
</evidence>
<dbReference type="PROSITE" id="PS00101">
    <property type="entry name" value="HEXAPEP_TRANSFERASES"/>
    <property type="match status" value="1"/>
</dbReference>
<dbReference type="EMBL" id="JBHSJF010000004">
    <property type="protein sequence ID" value="MFC5067308.1"/>
    <property type="molecule type" value="Genomic_DNA"/>
</dbReference>
<name>A0ABV9Z0S5_9HYPH</name>
<evidence type="ECO:0000256" key="2">
    <source>
        <dbReference type="ARBA" id="ARBA00022679"/>
    </source>
</evidence>
<protein>
    <submittedName>
        <fullName evidence="5">DapH/DapD/GlmU-related protein</fullName>
    </submittedName>
</protein>
<evidence type="ECO:0000256" key="1">
    <source>
        <dbReference type="ARBA" id="ARBA00007274"/>
    </source>
</evidence>
<comment type="similarity">
    <text evidence="1">Belongs to the transferase hexapeptide repeat family.</text>
</comment>
<keyword evidence="2" id="KW-0808">Transferase</keyword>
<evidence type="ECO:0000313" key="6">
    <source>
        <dbReference type="Proteomes" id="UP001595796"/>
    </source>
</evidence>
<dbReference type="InterPro" id="IPR001451">
    <property type="entry name" value="Hexapep"/>
</dbReference>
<dbReference type="InterPro" id="IPR018357">
    <property type="entry name" value="Hexapep_transf_CS"/>
</dbReference>
<dbReference type="InterPro" id="IPR051159">
    <property type="entry name" value="Hexapeptide_acetyltransf"/>
</dbReference>
<comment type="caution">
    <text evidence="5">The sequence shown here is derived from an EMBL/GenBank/DDBJ whole genome shotgun (WGS) entry which is preliminary data.</text>
</comment>
<proteinExistence type="inferred from homology"/>
<gene>
    <name evidence="5" type="ORF">ACFPFW_04680</name>
</gene>
<evidence type="ECO:0000256" key="4">
    <source>
        <dbReference type="ARBA" id="ARBA00023315"/>
    </source>
</evidence>
<dbReference type="SUPFAM" id="SSF51161">
    <property type="entry name" value="Trimeric LpxA-like enzymes"/>
    <property type="match status" value="1"/>
</dbReference>
<dbReference type="PANTHER" id="PTHR23416">
    <property type="entry name" value="SIALIC ACID SYNTHASE-RELATED"/>
    <property type="match status" value="1"/>
</dbReference>
<evidence type="ECO:0000313" key="5">
    <source>
        <dbReference type="EMBL" id="MFC5067308.1"/>
    </source>
</evidence>
<sequence length="178" mass="18965">MGFKGVLRVRLMIETILLGLANAPLRIRRLDFHRWRLLRLAGVQAQKSEIRGPLNLTQFGRLEQICIGRNTFINVGLRIGVGGEATVSIGEHCAIGPNVSFETMGHNLRWSSENGWGGEAKSISVGDKVWIGAGAIILGGVSIGEGAMVAAGAVVSRDVPPYTVVGGVPAKYIKDVPP</sequence>
<keyword evidence="4" id="KW-0012">Acyltransferase</keyword>
<accession>A0ABV9Z0S5</accession>
<reference evidence="6" key="1">
    <citation type="journal article" date="2019" name="Int. J. Syst. Evol. Microbiol.">
        <title>The Global Catalogue of Microorganisms (GCM) 10K type strain sequencing project: providing services to taxonomists for standard genome sequencing and annotation.</title>
        <authorList>
            <consortium name="The Broad Institute Genomics Platform"/>
            <consortium name="The Broad Institute Genome Sequencing Center for Infectious Disease"/>
            <person name="Wu L."/>
            <person name="Ma J."/>
        </authorList>
    </citation>
    <scope>NUCLEOTIDE SEQUENCE [LARGE SCALE GENOMIC DNA]</scope>
    <source>
        <strain evidence="6">CGMCC 1.16444</strain>
    </source>
</reference>
<dbReference type="Proteomes" id="UP001595796">
    <property type="component" value="Unassembled WGS sequence"/>
</dbReference>
<dbReference type="Gene3D" id="2.160.10.10">
    <property type="entry name" value="Hexapeptide repeat proteins"/>
    <property type="match status" value="1"/>
</dbReference>
<dbReference type="Pfam" id="PF00132">
    <property type="entry name" value="Hexapep"/>
    <property type="match status" value="1"/>
</dbReference>
<keyword evidence="3" id="KW-0677">Repeat</keyword>
<dbReference type="InterPro" id="IPR011004">
    <property type="entry name" value="Trimer_LpxA-like_sf"/>
</dbReference>
<keyword evidence="6" id="KW-1185">Reference proteome</keyword>